<evidence type="ECO:0000313" key="6">
    <source>
        <dbReference type="Proteomes" id="UP000033647"/>
    </source>
</evidence>
<keyword evidence="6" id="KW-1185">Reference proteome</keyword>
<reference evidence="5 6" key="1">
    <citation type="submission" date="2015-03" db="EMBL/GenBank/DDBJ databases">
        <title>RNA-seq based gene annotation and comparative genomics of four Zymoseptoria species reveal species-specific pathogenicity related genes and transposable element activity.</title>
        <authorList>
            <person name="Grandaubert J."/>
            <person name="Bhattacharyya A."/>
            <person name="Stukenbrock E.H."/>
        </authorList>
    </citation>
    <scope>NUCLEOTIDE SEQUENCE [LARGE SCALE GENOMIC DNA]</scope>
    <source>
        <strain evidence="5 6">Zb18110</strain>
    </source>
</reference>
<dbReference type="PROSITE" id="PS00061">
    <property type="entry name" value="ADH_SHORT"/>
    <property type="match status" value="1"/>
</dbReference>
<dbReference type="InterPro" id="IPR002347">
    <property type="entry name" value="SDR_fam"/>
</dbReference>
<dbReference type="GO" id="GO:0016614">
    <property type="term" value="F:oxidoreductase activity, acting on CH-OH group of donors"/>
    <property type="evidence" value="ECO:0007669"/>
    <property type="project" value="UniProtKB-ARBA"/>
</dbReference>
<comment type="caution">
    <text evidence="5">The sequence shown here is derived from an EMBL/GenBank/DDBJ whole genome shotgun (WGS) entry which is preliminary data.</text>
</comment>
<dbReference type="PRINTS" id="PR00080">
    <property type="entry name" value="SDRFAMILY"/>
</dbReference>
<keyword evidence="2" id="KW-0521">NADP</keyword>
<dbReference type="InterPro" id="IPR036291">
    <property type="entry name" value="NAD(P)-bd_dom_sf"/>
</dbReference>
<evidence type="ECO:0000313" key="5">
    <source>
        <dbReference type="EMBL" id="KJY02380.1"/>
    </source>
</evidence>
<feature type="domain" description="Ketoreductase" evidence="4">
    <location>
        <begin position="12"/>
        <end position="194"/>
    </location>
</feature>
<dbReference type="SUPFAM" id="SSF51735">
    <property type="entry name" value="NAD(P)-binding Rossmann-fold domains"/>
    <property type="match status" value="1"/>
</dbReference>
<dbReference type="PRINTS" id="PR00081">
    <property type="entry name" value="GDHRDH"/>
</dbReference>
<dbReference type="Gene3D" id="3.40.50.720">
    <property type="entry name" value="NAD(P)-binding Rossmann-like Domain"/>
    <property type="match status" value="1"/>
</dbReference>
<protein>
    <submittedName>
        <fullName evidence="5">3-ketoacyl-acyl carrier protein reductase</fullName>
    </submittedName>
</protein>
<dbReference type="PANTHER" id="PTHR48107:SF7">
    <property type="entry name" value="RE15974P"/>
    <property type="match status" value="1"/>
</dbReference>
<evidence type="ECO:0000256" key="1">
    <source>
        <dbReference type="ARBA" id="ARBA00006484"/>
    </source>
</evidence>
<dbReference type="InterPro" id="IPR057326">
    <property type="entry name" value="KR_dom"/>
</dbReference>
<dbReference type="Pfam" id="PF13561">
    <property type="entry name" value="adh_short_C2"/>
    <property type="match status" value="1"/>
</dbReference>
<dbReference type="EMBL" id="LAFY01000053">
    <property type="protein sequence ID" value="KJY02380.1"/>
    <property type="molecule type" value="Genomic_DNA"/>
</dbReference>
<evidence type="ECO:0000256" key="2">
    <source>
        <dbReference type="ARBA" id="ARBA00022857"/>
    </source>
</evidence>
<dbReference type="OrthoDB" id="47007at2759"/>
<keyword evidence="3" id="KW-0560">Oxidoreductase</keyword>
<dbReference type="STRING" id="1047168.A0A0F4GY48"/>
<gene>
    <name evidence="5" type="ORF">TI39_contig56g00006</name>
</gene>
<sequence>MAPTQPRTLEGKVAIVTGSTRGIGRSIALDLAARGAKVTITYTSDKSQSAAKELISEIKSSANSDAIAVQADLRDTASPKKIVDETVKAFGKDIDILVNNAAEFASVPLPEITLEHYDSILNLNLRAPLLMLQAVLPHLRRPGRIINLSSVGARGGYPGVSMYAASKGALEAMSRTWATELGGDGTTVNCVNPGPVQTEMFDAVDPEIVKPQLEATAVEKRVAKTEEIAEIVGFLAEGRSSWVSGQCIGASGGYQMY</sequence>
<accession>A0A0F4GY48</accession>
<dbReference type="InterPro" id="IPR020904">
    <property type="entry name" value="Sc_DH/Rdtase_CS"/>
</dbReference>
<dbReference type="Proteomes" id="UP000033647">
    <property type="component" value="Unassembled WGS sequence"/>
</dbReference>
<evidence type="ECO:0000256" key="3">
    <source>
        <dbReference type="ARBA" id="ARBA00023002"/>
    </source>
</evidence>
<dbReference type="FunFam" id="3.40.50.720:FF:000374">
    <property type="entry name" value="3-oxoacyl-(Acyl-carrier-protein) reductase"/>
    <property type="match status" value="1"/>
</dbReference>
<evidence type="ECO:0000259" key="4">
    <source>
        <dbReference type="SMART" id="SM00822"/>
    </source>
</evidence>
<name>A0A0F4GY48_9PEZI</name>
<proteinExistence type="inferred from homology"/>
<comment type="similarity">
    <text evidence="1">Belongs to the short-chain dehydrogenases/reductases (SDR) family.</text>
</comment>
<dbReference type="SMART" id="SM00822">
    <property type="entry name" value="PKS_KR"/>
    <property type="match status" value="1"/>
</dbReference>
<organism evidence="5 6">
    <name type="scientific">Zymoseptoria brevis</name>
    <dbReference type="NCBI Taxonomy" id="1047168"/>
    <lineage>
        <taxon>Eukaryota</taxon>
        <taxon>Fungi</taxon>
        <taxon>Dikarya</taxon>
        <taxon>Ascomycota</taxon>
        <taxon>Pezizomycotina</taxon>
        <taxon>Dothideomycetes</taxon>
        <taxon>Dothideomycetidae</taxon>
        <taxon>Mycosphaerellales</taxon>
        <taxon>Mycosphaerellaceae</taxon>
        <taxon>Zymoseptoria</taxon>
    </lineage>
</organism>
<dbReference type="PANTHER" id="PTHR48107">
    <property type="entry name" value="NADPH-DEPENDENT ALDEHYDE REDUCTASE-LIKE PROTEIN, CHLOROPLASTIC-RELATED"/>
    <property type="match status" value="1"/>
</dbReference>
<dbReference type="AlphaFoldDB" id="A0A0F4GY48"/>